<dbReference type="UniPathway" id="UPA00694"/>
<keyword evidence="1" id="KW-0812">Transmembrane</keyword>
<sequence length="682" mass="76079">MRLLQLILLPIAMLIWHSSAWALTVPLNFASGIDAQTVLRGESQSVDIPFELLKNEAIENLELTLAVYNNNPILSSQLWLFQAGLPLAQVELEQVDRYQYINMVVPKSVFSEPNAVLTVQIKHTVPSGAEWLDSSQLVTTISNTDSFYRLTSEQSTMPLGNTLANFEKMLRNGYFHRHTVHLQSVGDNTAPTSLSHAAMLVQGLTLRAGFELSSLHYNSALTEHVASMKQNDENKTKAQLSTLTLWFGTKAALIENNRLSQAAAAAITGPYIGLHPDSEFESYQLVISGNNETQLAQAIHFFSSHHSSLPNQTYTTSMPMKTIATRYVEPTISYPMAYFTSQQNLTGVPLNFQVHIPANTVMDSSAIAKMNLLLTHPKVQPGDGNLVIRVGGEYASSVRLRSSIWREQQHYRLNISMAHFRPGLNDITIEVFGPAQNDESLNAFPVLMAEQSNLVLAPWLNYVPTEGHNVTAHDFLALSDQFGANAQIIVDSSAADQQQLLWHILANVALQTEQPLTQLLISDNRQIERPFSLDLTAHKTPLFPTHDESVKSQTHLIAIRQALFDIISTTNGAQSSSPLSYSSHSPLEHHSRDAIASVYQDNDNDWYGIRVQSYDLQRWQHFFNAAEKNTPNGMLTEDIFAAGFDQIFTALFWGYPALLTVMVCLIAWLLSWIIARAVENKR</sequence>
<evidence type="ECO:0000256" key="1">
    <source>
        <dbReference type="RuleBase" id="RU365021"/>
    </source>
</evidence>
<feature type="transmembrane region" description="Helical" evidence="1">
    <location>
        <begin position="652"/>
        <end position="675"/>
    </location>
</feature>
<dbReference type="Proteomes" id="UP000535589">
    <property type="component" value="Unassembled WGS sequence"/>
</dbReference>
<comment type="subcellular location">
    <subcellularLocation>
        <location evidence="1">Cell inner membrane</location>
    </subcellularLocation>
</comment>
<dbReference type="EMBL" id="JABAIK010000007">
    <property type="protein sequence ID" value="NLS13000.1"/>
    <property type="molecule type" value="Genomic_DNA"/>
</dbReference>
<gene>
    <name evidence="2" type="ORF">HGP28_08880</name>
</gene>
<dbReference type="GO" id="GO:0006011">
    <property type="term" value="P:UDP-alpha-D-glucose metabolic process"/>
    <property type="evidence" value="ECO:0007669"/>
    <property type="project" value="InterPro"/>
</dbReference>
<protein>
    <recommendedName>
        <fullName evidence="1">Cyclic di-GMP-binding protein</fullName>
    </recommendedName>
    <alternativeName>
        <fullName evidence="1">Cellulose synthase regulatory subunit</fullName>
    </alternativeName>
</protein>
<keyword evidence="1" id="KW-1133">Transmembrane helix</keyword>
<accession>A0A7X8YGY0</accession>
<comment type="similarity">
    <text evidence="1">Belongs to the AcsB/BcsB family.</text>
</comment>
<keyword evidence="1" id="KW-0135">Cellulose biosynthesis</keyword>
<keyword evidence="1" id="KW-0973">c-di-GMP</keyword>
<evidence type="ECO:0000313" key="3">
    <source>
        <dbReference type="Proteomes" id="UP000535589"/>
    </source>
</evidence>
<dbReference type="AlphaFoldDB" id="A0A7X8YGY0"/>
<dbReference type="Gene3D" id="2.60.120.260">
    <property type="entry name" value="Galactose-binding domain-like"/>
    <property type="match status" value="1"/>
</dbReference>
<comment type="pathway">
    <text evidence="1">Glycan metabolism; bacterial cellulose biosynthesis.</text>
</comment>
<comment type="subunit">
    <text evidence="1">Tightly associated with the cellulose synthase catalytic subunit.</text>
</comment>
<dbReference type="InterPro" id="IPR018513">
    <property type="entry name" value="Cell_synthase_bac"/>
</dbReference>
<dbReference type="GO" id="GO:0005886">
    <property type="term" value="C:plasma membrane"/>
    <property type="evidence" value="ECO:0007669"/>
    <property type="project" value="UniProtKB-SubCell"/>
</dbReference>
<reference evidence="2 3" key="1">
    <citation type="submission" date="2020-04" db="EMBL/GenBank/DDBJ databases">
        <title>Vibrio sp. SM6, a novel species isolated from seawater.</title>
        <authorList>
            <person name="Wang X."/>
        </authorList>
    </citation>
    <scope>NUCLEOTIDE SEQUENCE [LARGE SCALE GENOMIC DNA]</scope>
    <source>
        <strain evidence="2 3">SM6</strain>
    </source>
</reference>
<dbReference type="Pfam" id="PF03170">
    <property type="entry name" value="BcsB"/>
    <property type="match status" value="1"/>
</dbReference>
<keyword evidence="3" id="KW-1185">Reference proteome</keyword>
<name>A0A7X8YGY0_9VIBR</name>
<dbReference type="RefSeq" id="WP_168836093.1">
    <property type="nucleotide sequence ID" value="NZ_JABAIK010000007.1"/>
</dbReference>
<comment type="caution">
    <text evidence="2">The sequence shown here is derived from an EMBL/GenBank/DDBJ whole genome shotgun (WGS) entry which is preliminary data.</text>
</comment>
<dbReference type="GO" id="GO:0030244">
    <property type="term" value="P:cellulose biosynthetic process"/>
    <property type="evidence" value="ECO:0007669"/>
    <property type="project" value="UniProtKB-KW"/>
</dbReference>
<keyword evidence="1" id="KW-0997">Cell inner membrane</keyword>
<keyword evidence="1" id="KW-0472">Membrane</keyword>
<organism evidence="2 3">
    <name type="scientific">Vibrio agarilyticus</name>
    <dbReference type="NCBI Taxonomy" id="2726741"/>
    <lineage>
        <taxon>Bacteria</taxon>
        <taxon>Pseudomonadati</taxon>
        <taxon>Pseudomonadota</taxon>
        <taxon>Gammaproteobacteria</taxon>
        <taxon>Vibrionales</taxon>
        <taxon>Vibrionaceae</taxon>
        <taxon>Vibrio</taxon>
    </lineage>
</organism>
<evidence type="ECO:0000313" key="2">
    <source>
        <dbReference type="EMBL" id="NLS13000.1"/>
    </source>
</evidence>
<comment type="function">
    <text evidence="1">Binds the cellulose synthase activator, bis-(3'-5') cyclic diguanylic acid (c-di-GMP).</text>
</comment>
<proteinExistence type="inferred from homology"/>
<keyword evidence="1" id="KW-1003">Cell membrane</keyword>